<dbReference type="PANTHER" id="PTHR47737:SF1">
    <property type="entry name" value="GLYCINE BETAINE_PROLINE BETAINE TRANSPORT SYSTEM PERMEASE PROTEIN PROW"/>
    <property type="match status" value="1"/>
</dbReference>
<name>R1AVF9_9FIRM</name>
<dbReference type="Gene3D" id="3.10.105.10">
    <property type="entry name" value="Dipeptide-binding Protein, Domain 3"/>
    <property type="match status" value="2"/>
</dbReference>
<evidence type="ECO:0000313" key="7">
    <source>
        <dbReference type="Proteomes" id="UP000013378"/>
    </source>
</evidence>
<feature type="domain" description="ABC-type glycine betaine transport system substrate-binding" evidence="5">
    <location>
        <begin position="33"/>
        <end position="278"/>
    </location>
</feature>
<proteinExistence type="predicted"/>
<dbReference type="STRING" id="1304284.L21TH_0727"/>
<dbReference type="AlphaFoldDB" id="R1AVF9"/>
<dbReference type="GO" id="GO:0015226">
    <property type="term" value="F:carnitine transmembrane transporter activity"/>
    <property type="evidence" value="ECO:0007669"/>
    <property type="project" value="TreeGrafter"/>
</dbReference>
<dbReference type="SUPFAM" id="SSF53850">
    <property type="entry name" value="Periplasmic binding protein-like II"/>
    <property type="match status" value="1"/>
</dbReference>
<dbReference type="GO" id="GO:0043190">
    <property type="term" value="C:ATP-binding cassette (ABC) transporter complex"/>
    <property type="evidence" value="ECO:0007669"/>
    <property type="project" value="InterPro"/>
</dbReference>
<dbReference type="OrthoDB" id="9787902at2"/>
<accession>R1AVF9</accession>
<evidence type="ECO:0000256" key="2">
    <source>
        <dbReference type="ARBA" id="ARBA00022448"/>
    </source>
</evidence>
<keyword evidence="7" id="KW-1185">Reference proteome</keyword>
<dbReference type="GO" id="GO:0005275">
    <property type="term" value="F:amine transmembrane transporter activity"/>
    <property type="evidence" value="ECO:0007669"/>
    <property type="project" value="TreeGrafter"/>
</dbReference>
<evidence type="ECO:0000313" key="6">
    <source>
        <dbReference type="EMBL" id="EOD01188.1"/>
    </source>
</evidence>
<sequence>MRRFTKIITLMLLVVLLGTVLFSGCSNQTEEKDTVKLAYVNWAEGVAMTNLMKAVLEEKMGYEVEMTMADPGVIFTSIANGDYDAFLDAWLPVTHESYLEKYKDDLVDLGYNFEGARIGLVVPEYVEINSIEELNSVKDKFNGEIIGIDSGAGIMNATNKAIEEYGLDYDLLAGSGPVMTASLKDAIDNNENIIVTGWKPHWKFARYDLKFLDDPKKVYGEVENIHTMARKGLEEDMPEVAELFRNFKLNDQQLGSLMGMIADSDEEPDVVAKKWMEENEELVNSWLPQE</sequence>
<dbReference type="PROSITE" id="PS51257">
    <property type="entry name" value="PROKAR_LIPOPROTEIN"/>
    <property type="match status" value="1"/>
</dbReference>
<gene>
    <name evidence="6" type="ORF">L21TH_0727</name>
</gene>
<keyword evidence="2" id="KW-0813">Transport</keyword>
<dbReference type="GO" id="GO:0015871">
    <property type="term" value="P:choline transport"/>
    <property type="evidence" value="ECO:0007669"/>
    <property type="project" value="TreeGrafter"/>
</dbReference>
<organism evidence="6 7">
    <name type="scientific">Caldisalinibacter kiritimatiensis</name>
    <dbReference type="NCBI Taxonomy" id="1304284"/>
    <lineage>
        <taxon>Bacteria</taxon>
        <taxon>Bacillati</taxon>
        <taxon>Bacillota</taxon>
        <taxon>Tissierellia</taxon>
        <taxon>Tissierellales</taxon>
        <taxon>Thermohalobacteraceae</taxon>
        <taxon>Caldisalinibacter</taxon>
    </lineage>
</organism>
<keyword evidence="3" id="KW-1003">Cell membrane</keyword>
<evidence type="ECO:0000256" key="3">
    <source>
        <dbReference type="ARBA" id="ARBA00022475"/>
    </source>
</evidence>
<dbReference type="PANTHER" id="PTHR47737">
    <property type="entry name" value="GLYCINE BETAINE/PROLINE BETAINE TRANSPORT SYSTEM PERMEASE PROTEIN PROW"/>
    <property type="match status" value="1"/>
</dbReference>
<evidence type="ECO:0000256" key="1">
    <source>
        <dbReference type="ARBA" id="ARBA00004236"/>
    </source>
</evidence>
<dbReference type="EMBL" id="ARZA01000070">
    <property type="protein sequence ID" value="EOD01188.1"/>
    <property type="molecule type" value="Genomic_DNA"/>
</dbReference>
<dbReference type="Gene3D" id="3.40.190.100">
    <property type="entry name" value="Glycine betaine-binding periplasmic protein, domain 2"/>
    <property type="match status" value="1"/>
</dbReference>
<dbReference type="eggNOG" id="COG2113">
    <property type="taxonomic scope" value="Bacteria"/>
</dbReference>
<dbReference type="Pfam" id="PF04069">
    <property type="entry name" value="OpuAC"/>
    <property type="match status" value="1"/>
</dbReference>
<dbReference type="CDD" id="cd13639">
    <property type="entry name" value="PBP2_OpuAC_like"/>
    <property type="match status" value="1"/>
</dbReference>
<dbReference type="PATRIC" id="fig|1304284.3.peg.716"/>
<protein>
    <submittedName>
        <fullName evidence="6">Glycine betaine ABC transport system, glycine betaine-binding protein OpuAC</fullName>
    </submittedName>
</protein>
<evidence type="ECO:0000256" key="4">
    <source>
        <dbReference type="ARBA" id="ARBA00023136"/>
    </source>
</evidence>
<dbReference type="GO" id="GO:0031460">
    <property type="term" value="P:glycine betaine transport"/>
    <property type="evidence" value="ECO:0007669"/>
    <property type="project" value="TreeGrafter"/>
</dbReference>
<evidence type="ECO:0000259" key="5">
    <source>
        <dbReference type="Pfam" id="PF04069"/>
    </source>
</evidence>
<dbReference type="RefSeq" id="WP_006309190.1">
    <property type="nucleotide sequence ID" value="NZ_ARZA01000070.1"/>
</dbReference>
<comment type="subcellular location">
    <subcellularLocation>
        <location evidence="1">Cell membrane</location>
    </subcellularLocation>
</comment>
<reference evidence="6 7" key="1">
    <citation type="journal article" date="2015" name="Geomicrobiol. J.">
        <title>Caldisalinibacter kiritimatiensis gen. nov., sp. nov., a moderately thermohalophilic thiosulfate-reducing bacterium from a hypersaline microbial mat.</title>
        <authorList>
            <person name="Ben Hania W."/>
            <person name="Joseph M."/>
            <person name="Fiebig A."/>
            <person name="Bunk B."/>
            <person name="Klenk H.-P."/>
            <person name="Fardeau M.-L."/>
            <person name="Spring S."/>
        </authorList>
    </citation>
    <scope>NUCLEOTIDE SEQUENCE [LARGE SCALE GENOMIC DNA]</scope>
    <source>
        <strain evidence="6 7">L21-TH-D2</strain>
    </source>
</reference>
<keyword evidence="4" id="KW-0472">Membrane</keyword>
<comment type="caution">
    <text evidence="6">The sequence shown here is derived from an EMBL/GenBank/DDBJ whole genome shotgun (WGS) entry which is preliminary data.</text>
</comment>
<dbReference type="Proteomes" id="UP000013378">
    <property type="component" value="Unassembled WGS sequence"/>
</dbReference>
<dbReference type="InterPro" id="IPR007210">
    <property type="entry name" value="ABC_Gly_betaine_transp_sub-bd"/>
</dbReference>